<evidence type="ECO:0000313" key="2">
    <source>
        <dbReference type="EMBL" id="WEF21232.1"/>
    </source>
</evidence>
<proteinExistence type="predicted"/>
<feature type="transmembrane region" description="Helical" evidence="1">
    <location>
        <begin position="106"/>
        <end position="125"/>
    </location>
</feature>
<accession>A0AAJ6ANK6</accession>
<evidence type="ECO:0000256" key="1">
    <source>
        <dbReference type="SAM" id="Phobius"/>
    </source>
</evidence>
<organism evidence="2 3">
    <name type="scientific">Microbacterium maritypicum</name>
    <name type="common">Microbacterium liquefaciens</name>
    <dbReference type="NCBI Taxonomy" id="33918"/>
    <lineage>
        <taxon>Bacteria</taxon>
        <taxon>Bacillati</taxon>
        <taxon>Actinomycetota</taxon>
        <taxon>Actinomycetes</taxon>
        <taxon>Micrococcales</taxon>
        <taxon>Microbacteriaceae</taxon>
        <taxon>Microbacterium</taxon>
    </lineage>
</organism>
<sequence>MKTASPRSDPPKRRGAANPSAVLSVLGSAAVGVVVTWWISVGQRVPVHADADLASVRFGFPLPWITQDHSSNPFVAYPQEVALRLTGRTGISYPTEYDWASFAGDALIWGGVFWGIAMVGLPVLVRTIRGQER</sequence>
<keyword evidence="1" id="KW-0812">Transmembrane</keyword>
<evidence type="ECO:0000313" key="3">
    <source>
        <dbReference type="Proteomes" id="UP001214756"/>
    </source>
</evidence>
<dbReference type="Proteomes" id="UP001214756">
    <property type="component" value="Chromosome"/>
</dbReference>
<keyword evidence="1" id="KW-1133">Transmembrane helix</keyword>
<dbReference type="EMBL" id="CP118606">
    <property type="protein sequence ID" value="WEF21232.1"/>
    <property type="molecule type" value="Genomic_DNA"/>
</dbReference>
<dbReference type="AlphaFoldDB" id="A0AAJ6ANK6"/>
<reference evidence="2" key="1">
    <citation type="submission" date="2023-02" db="EMBL/GenBank/DDBJ databases">
        <title>Genome sequence of Microbacterium liquefaciens B1075.</title>
        <authorList>
            <person name="Cao J."/>
            <person name="Li X."/>
        </authorList>
    </citation>
    <scope>NUCLEOTIDE SEQUENCE</scope>
    <source>
        <strain evidence="2">B1075</strain>
    </source>
</reference>
<gene>
    <name evidence="2" type="ORF">PWF71_00775</name>
</gene>
<name>A0AAJ6ANK6_MICMQ</name>
<keyword evidence="1" id="KW-0472">Membrane</keyword>
<feature type="transmembrane region" description="Helical" evidence="1">
    <location>
        <begin position="21"/>
        <end position="39"/>
    </location>
</feature>
<dbReference type="RefSeq" id="WP_275093287.1">
    <property type="nucleotide sequence ID" value="NZ_CP118606.1"/>
</dbReference>
<protein>
    <submittedName>
        <fullName evidence="2">Uncharacterized protein</fullName>
    </submittedName>
</protein>